<feature type="region of interest" description="Disordered" evidence="1">
    <location>
        <begin position="1"/>
        <end position="29"/>
    </location>
</feature>
<sequence>MHSSESTGGPQRGLKCTRPQSPDYAGGEDQKWTVAAASVIDPSLSLSHTKSEPW</sequence>
<protein>
    <submittedName>
        <fullName evidence="2">Uncharacterized protein</fullName>
    </submittedName>
</protein>
<name>A0A0E9R9X7_ANGAN</name>
<organism evidence="2">
    <name type="scientific">Anguilla anguilla</name>
    <name type="common">European freshwater eel</name>
    <name type="synonym">Muraena anguilla</name>
    <dbReference type="NCBI Taxonomy" id="7936"/>
    <lineage>
        <taxon>Eukaryota</taxon>
        <taxon>Metazoa</taxon>
        <taxon>Chordata</taxon>
        <taxon>Craniata</taxon>
        <taxon>Vertebrata</taxon>
        <taxon>Euteleostomi</taxon>
        <taxon>Actinopterygii</taxon>
        <taxon>Neopterygii</taxon>
        <taxon>Teleostei</taxon>
        <taxon>Anguilliformes</taxon>
        <taxon>Anguillidae</taxon>
        <taxon>Anguilla</taxon>
    </lineage>
</organism>
<proteinExistence type="predicted"/>
<evidence type="ECO:0000256" key="1">
    <source>
        <dbReference type="SAM" id="MobiDB-lite"/>
    </source>
</evidence>
<evidence type="ECO:0000313" key="2">
    <source>
        <dbReference type="EMBL" id="JAH25260.1"/>
    </source>
</evidence>
<accession>A0A0E9R9X7</accession>
<dbReference type="AlphaFoldDB" id="A0A0E9R9X7"/>
<reference evidence="2" key="1">
    <citation type="submission" date="2014-11" db="EMBL/GenBank/DDBJ databases">
        <authorList>
            <person name="Amaro Gonzalez C."/>
        </authorList>
    </citation>
    <scope>NUCLEOTIDE SEQUENCE</scope>
</reference>
<dbReference type="EMBL" id="GBXM01083317">
    <property type="protein sequence ID" value="JAH25260.1"/>
    <property type="molecule type" value="Transcribed_RNA"/>
</dbReference>
<reference evidence="2" key="2">
    <citation type="journal article" date="2015" name="Fish Shellfish Immunol.">
        <title>Early steps in the European eel (Anguilla anguilla)-Vibrio vulnificus interaction in the gills: Role of the RtxA13 toxin.</title>
        <authorList>
            <person name="Callol A."/>
            <person name="Pajuelo D."/>
            <person name="Ebbesson L."/>
            <person name="Teles M."/>
            <person name="MacKenzie S."/>
            <person name="Amaro C."/>
        </authorList>
    </citation>
    <scope>NUCLEOTIDE SEQUENCE</scope>
</reference>